<dbReference type="AlphaFoldDB" id="A0A8K0KP72"/>
<comment type="caution">
    <text evidence="1">The sequence shown here is derived from an EMBL/GenBank/DDBJ whole genome shotgun (WGS) entry which is preliminary data.</text>
</comment>
<dbReference type="Gene3D" id="2.170.270.10">
    <property type="entry name" value="SET domain"/>
    <property type="match status" value="1"/>
</dbReference>
<proteinExistence type="predicted"/>
<evidence type="ECO:0000313" key="2">
    <source>
        <dbReference type="Proteomes" id="UP000792457"/>
    </source>
</evidence>
<dbReference type="SUPFAM" id="SSF82199">
    <property type="entry name" value="SET domain"/>
    <property type="match status" value="1"/>
</dbReference>
<dbReference type="PANTHER" id="PTHR12197:SF251">
    <property type="entry name" value="EG:BACR7C10.4 PROTEIN"/>
    <property type="match status" value="1"/>
</dbReference>
<evidence type="ECO:0000313" key="1">
    <source>
        <dbReference type="EMBL" id="KAG8238712.1"/>
    </source>
</evidence>
<reference evidence="1" key="2">
    <citation type="submission" date="2017-10" db="EMBL/GenBank/DDBJ databases">
        <title>Ladona fulva Genome sequencing and assembly.</title>
        <authorList>
            <person name="Murali S."/>
            <person name="Richards S."/>
            <person name="Bandaranaike D."/>
            <person name="Bellair M."/>
            <person name="Blankenburg K."/>
            <person name="Chao H."/>
            <person name="Dinh H."/>
            <person name="Doddapaneni H."/>
            <person name="Dugan-Rocha S."/>
            <person name="Elkadiri S."/>
            <person name="Gnanaolivu R."/>
            <person name="Hernandez B."/>
            <person name="Skinner E."/>
            <person name="Javaid M."/>
            <person name="Lee S."/>
            <person name="Li M."/>
            <person name="Ming W."/>
            <person name="Munidasa M."/>
            <person name="Muniz J."/>
            <person name="Nguyen L."/>
            <person name="Hughes D."/>
            <person name="Osuji N."/>
            <person name="Pu L.-L."/>
            <person name="Puazo M."/>
            <person name="Qu C."/>
            <person name="Quiroz J."/>
            <person name="Raj R."/>
            <person name="Weissenberger G."/>
            <person name="Xin Y."/>
            <person name="Zou X."/>
            <person name="Han Y."/>
            <person name="Worley K."/>
            <person name="Muzny D."/>
            <person name="Gibbs R."/>
        </authorList>
    </citation>
    <scope>NUCLEOTIDE SEQUENCE</scope>
    <source>
        <strain evidence="1">Sampled in the wild</strain>
    </source>
</reference>
<keyword evidence="2" id="KW-1185">Reference proteome</keyword>
<dbReference type="InterPro" id="IPR046341">
    <property type="entry name" value="SET_dom_sf"/>
</dbReference>
<protein>
    <submittedName>
        <fullName evidence="1">Uncharacterized protein</fullName>
    </submittedName>
</protein>
<dbReference type="InterPro" id="IPR050869">
    <property type="entry name" value="H3K4_H4K5_MeTrfase"/>
</dbReference>
<dbReference type="GO" id="GO:0005634">
    <property type="term" value="C:nucleus"/>
    <property type="evidence" value="ECO:0007669"/>
    <property type="project" value="TreeGrafter"/>
</dbReference>
<dbReference type="OrthoDB" id="265717at2759"/>
<dbReference type="Proteomes" id="UP000792457">
    <property type="component" value="Unassembled WGS sequence"/>
</dbReference>
<dbReference type="EMBL" id="KZ309420">
    <property type="protein sequence ID" value="KAG8238712.1"/>
    <property type="molecule type" value="Genomic_DNA"/>
</dbReference>
<name>A0A8K0KP72_LADFU</name>
<sequence>MQFCLHIHCHHEILNIYLVNSDSMTDNCMFHVRPCCSLLSITAWLKIKIFTDYSDVKQDPKRLEHFESLQHILTEFFEVEDILPNPVEMMGIYGRLCVNGFNILDGEMSCIAAGIYLGPSIIDHSCRPNAVATFNGLTLQLRALEDMPKFDWTKVRISYVDLLSCRSDRREELKNAYYFWCDCVRCVIDKEMEAYFDEEAFSSSLACPHFGCGTAIILQRKNKTNIDPCKTCGYILSEDEMKNYRETEELTLEKMQSMGSTACIL</sequence>
<dbReference type="PANTHER" id="PTHR12197">
    <property type="entry name" value="HISTONE-LYSINE N-METHYLTRANSFERASE SMYD"/>
    <property type="match status" value="1"/>
</dbReference>
<gene>
    <name evidence="1" type="ORF">J437_LFUL015270</name>
</gene>
<accession>A0A8K0KP72</accession>
<reference evidence="1" key="1">
    <citation type="submission" date="2013-04" db="EMBL/GenBank/DDBJ databases">
        <authorList>
            <person name="Qu J."/>
            <person name="Murali S.C."/>
            <person name="Bandaranaike D."/>
            <person name="Bellair M."/>
            <person name="Blankenburg K."/>
            <person name="Chao H."/>
            <person name="Dinh H."/>
            <person name="Doddapaneni H."/>
            <person name="Downs B."/>
            <person name="Dugan-Rocha S."/>
            <person name="Elkadiri S."/>
            <person name="Gnanaolivu R.D."/>
            <person name="Hernandez B."/>
            <person name="Javaid M."/>
            <person name="Jayaseelan J.C."/>
            <person name="Lee S."/>
            <person name="Li M."/>
            <person name="Ming W."/>
            <person name="Munidasa M."/>
            <person name="Muniz J."/>
            <person name="Nguyen L."/>
            <person name="Ongeri F."/>
            <person name="Osuji N."/>
            <person name="Pu L.-L."/>
            <person name="Puazo M."/>
            <person name="Qu C."/>
            <person name="Quiroz J."/>
            <person name="Raj R."/>
            <person name="Weissenberger G."/>
            <person name="Xin Y."/>
            <person name="Zou X."/>
            <person name="Han Y."/>
            <person name="Richards S."/>
            <person name="Worley K."/>
            <person name="Muzny D."/>
            <person name="Gibbs R."/>
        </authorList>
    </citation>
    <scope>NUCLEOTIDE SEQUENCE</scope>
    <source>
        <strain evidence="1">Sampled in the wild</strain>
    </source>
</reference>
<organism evidence="1 2">
    <name type="scientific">Ladona fulva</name>
    <name type="common">Scarce chaser dragonfly</name>
    <name type="synonym">Libellula fulva</name>
    <dbReference type="NCBI Taxonomy" id="123851"/>
    <lineage>
        <taxon>Eukaryota</taxon>
        <taxon>Metazoa</taxon>
        <taxon>Ecdysozoa</taxon>
        <taxon>Arthropoda</taxon>
        <taxon>Hexapoda</taxon>
        <taxon>Insecta</taxon>
        <taxon>Pterygota</taxon>
        <taxon>Palaeoptera</taxon>
        <taxon>Odonata</taxon>
        <taxon>Epiprocta</taxon>
        <taxon>Anisoptera</taxon>
        <taxon>Libelluloidea</taxon>
        <taxon>Libellulidae</taxon>
        <taxon>Ladona</taxon>
    </lineage>
</organism>